<dbReference type="EMBL" id="JASCZI010241687">
    <property type="protein sequence ID" value="MED6204860.1"/>
    <property type="molecule type" value="Genomic_DNA"/>
</dbReference>
<comment type="caution">
    <text evidence="1">The sequence shown here is derived from an EMBL/GenBank/DDBJ whole genome shotgun (WGS) entry which is preliminary data.</text>
</comment>
<sequence>MSSPSSQVFLDALHSPGFVQLMSDMMREGRSAYWPDTQFDDSPVHLDLNKPMSVWLLVGLLHPHHTCWVLPGTYRLWSLRVCRLLQCHLHRLCSQASQQHQGRPAELHVVEGAASEAICSYLILYG</sequence>
<accession>A0ABU6Y6D9</accession>
<evidence type="ECO:0000313" key="1">
    <source>
        <dbReference type="EMBL" id="MED6204860.1"/>
    </source>
</evidence>
<reference evidence="1 2" key="1">
    <citation type="journal article" date="2023" name="Plants (Basel)">
        <title>Bridging the Gap: Combining Genomics and Transcriptomics Approaches to Understand Stylosanthes scabra, an Orphan Legume from the Brazilian Caatinga.</title>
        <authorList>
            <person name="Ferreira-Neto J.R.C."/>
            <person name="da Silva M.D."/>
            <person name="Binneck E."/>
            <person name="de Melo N.F."/>
            <person name="da Silva R.H."/>
            <person name="de Melo A.L.T.M."/>
            <person name="Pandolfi V."/>
            <person name="Bustamante F.O."/>
            <person name="Brasileiro-Vidal A.C."/>
            <person name="Benko-Iseppon A.M."/>
        </authorList>
    </citation>
    <scope>NUCLEOTIDE SEQUENCE [LARGE SCALE GENOMIC DNA]</scope>
    <source>
        <tissue evidence="1">Leaves</tissue>
    </source>
</reference>
<gene>
    <name evidence="1" type="ORF">PIB30_012631</name>
</gene>
<proteinExistence type="predicted"/>
<evidence type="ECO:0000313" key="2">
    <source>
        <dbReference type="Proteomes" id="UP001341840"/>
    </source>
</evidence>
<dbReference type="Proteomes" id="UP001341840">
    <property type="component" value="Unassembled WGS sequence"/>
</dbReference>
<organism evidence="1 2">
    <name type="scientific">Stylosanthes scabra</name>
    <dbReference type="NCBI Taxonomy" id="79078"/>
    <lineage>
        <taxon>Eukaryota</taxon>
        <taxon>Viridiplantae</taxon>
        <taxon>Streptophyta</taxon>
        <taxon>Embryophyta</taxon>
        <taxon>Tracheophyta</taxon>
        <taxon>Spermatophyta</taxon>
        <taxon>Magnoliopsida</taxon>
        <taxon>eudicotyledons</taxon>
        <taxon>Gunneridae</taxon>
        <taxon>Pentapetalae</taxon>
        <taxon>rosids</taxon>
        <taxon>fabids</taxon>
        <taxon>Fabales</taxon>
        <taxon>Fabaceae</taxon>
        <taxon>Papilionoideae</taxon>
        <taxon>50 kb inversion clade</taxon>
        <taxon>dalbergioids sensu lato</taxon>
        <taxon>Dalbergieae</taxon>
        <taxon>Pterocarpus clade</taxon>
        <taxon>Stylosanthes</taxon>
    </lineage>
</organism>
<protein>
    <submittedName>
        <fullName evidence="1">Uncharacterized protein</fullName>
    </submittedName>
</protein>
<keyword evidence="2" id="KW-1185">Reference proteome</keyword>
<name>A0ABU6Y6D9_9FABA</name>